<comment type="caution">
    <text evidence="2">The sequence shown here is derived from an EMBL/GenBank/DDBJ whole genome shotgun (WGS) entry which is preliminary data.</text>
</comment>
<dbReference type="OrthoDB" id="3997547at2759"/>
<keyword evidence="3" id="KW-1185">Reference proteome</keyword>
<sequence length="189" mass="22732">MSTFQSNITPPPQSKRKYIEDDDYISYEEPINQKEQHEILKKNLKDEINHNPEWPQFIHPEGGVIKITPWGSLRQYKDLKTGEVLTKFEDFSFDDFNKSIYESEKYEKIYKYTPDTPMSIKNQNKDIYYSPSTEAESYVIDGYRNNVEFQQEHENYFGMNEYQEEFDISTYQNEDEDENEDKDDDDEMN</sequence>
<feature type="region of interest" description="Disordered" evidence="1">
    <location>
        <begin position="164"/>
        <end position="189"/>
    </location>
</feature>
<dbReference type="Proteomes" id="UP001152885">
    <property type="component" value="Unassembled WGS sequence"/>
</dbReference>
<name>A0A9W4TZF0_9ASCO</name>
<accession>A0A9W4TZF0</accession>
<evidence type="ECO:0000256" key="1">
    <source>
        <dbReference type="SAM" id="MobiDB-lite"/>
    </source>
</evidence>
<reference evidence="2" key="1">
    <citation type="submission" date="2022-12" db="EMBL/GenBank/DDBJ databases">
        <authorList>
            <person name="Brejova B."/>
        </authorList>
    </citation>
    <scope>NUCLEOTIDE SEQUENCE</scope>
</reference>
<proteinExistence type="predicted"/>
<feature type="region of interest" description="Disordered" evidence="1">
    <location>
        <begin position="1"/>
        <end position="20"/>
    </location>
</feature>
<dbReference type="EMBL" id="CANTUO010000006">
    <property type="protein sequence ID" value="CAI5760245.1"/>
    <property type="molecule type" value="Genomic_DNA"/>
</dbReference>
<organism evidence="2 3">
    <name type="scientific">Candida verbasci</name>
    <dbReference type="NCBI Taxonomy" id="1227364"/>
    <lineage>
        <taxon>Eukaryota</taxon>
        <taxon>Fungi</taxon>
        <taxon>Dikarya</taxon>
        <taxon>Ascomycota</taxon>
        <taxon>Saccharomycotina</taxon>
        <taxon>Pichiomycetes</taxon>
        <taxon>Debaryomycetaceae</taxon>
        <taxon>Candida/Lodderomyces clade</taxon>
        <taxon>Candida</taxon>
    </lineage>
</organism>
<evidence type="ECO:0000313" key="2">
    <source>
        <dbReference type="EMBL" id="CAI5760245.1"/>
    </source>
</evidence>
<evidence type="ECO:0000313" key="3">
    <source>
        <dbReference type="Proteomes" id="UP001152885"/>
    </source>
</evidence>
<gene>
    <name evidence="2" type="ORF">CANVERA_P4755</name>
</gene>
<dbReference type="AlphaFoldDB" id="A0A9W4TZF0"/>
<protein>
    <submittedName>
        <fullName evidence="2">Uncharacterized protein</fullName>
    </submittedName>
</protein>